<proteinExistence type="inferred from homology"/>
<evidence type="ECO:0000256" key="3">
    <source>
        <dbReference type="ARBA" id="ARBA00021563"/>
    </source>
</evidence>
<evidence type="ECO:0000256" key="4">
    <source>
        <dbReference type="ARBA" id="ARBA00022448"/>
    </source>
</evidence>
<protein>
    <recommendedName>
        <fullName evidence="3">Type II secretion system protein N</fullName>
    </recommendedName>
    <alternativeName>
        <fullName evidence="10">General secretion pathway protein N</fullName>
    </alternativeName>
</protein>
<evidence type="ECO:0000256" key="9">
    <source>
        <dbReference type="ARBA" id="ARBA00023136"/>
    </source>
</evidence>
<dbReference type="Proteomes" id="UP001259982">
    <property type="component" value="Unassembled WGS sequence"/>
</dbReference>
<evidence type="ECO:0000256" key="8">
    <source>
        <dbReference type="ARBA" id="ARBA00022927"/>
    </source>
</evidence>
<evidence type="ECO:0000256" key="6">
    <source>
        <dbReference type="ARBA" id="ARBA00022519"/>
    </source>
</evidence>
<dbReference type="InterPro" id="IPR022792">
    <property type="entry name" value="T2SS_protein-GspN"/>
</dbReference>
<sequence>MNWKHVILAGVLALVVGLIWRLPAPVAAGWVQSAVPGLTLSGTSGTALSGNAAHVLYEDIALEDVSWQLQPLRLLLGQMAVQLSTATDVGRIEASLRRGFGGGLSAGPVDGQASLAWLARRAGYTFVPLSGSLILSVDNAEIDNAGVAQTLSGRVQARGLQWDLLKPPAPIGNFVGVVSGEAGDLQLTVEEADGPVDVEGEATLAANGVYRLDLRLRARAGADDRLKKLIDQLGRPDDQGWYPIVERGRL</sequence>
<organism evidence="11 12">
    <name type="scientific">Spectribacter acetivorans</name>
    <dbReference type="NCBI Taxonomy" id="3075603"/>
    <lineage>
        <taxon>Bacteria</taxon>
        <taxon>Pseudomonadati</taxon>
        <taxon>Pseudomonadota</taxon>
        <taxon>Gammaproteobacteria</taxon>
        <taxon>Salinisphaerales</taxon>
        <taxon>Salinisphaeraceae</taxon>
        <taxon>Spectribacter</taxon>
    </lineage>
</organism>
<evidence type="ECO:0000256" key="10">
    <source>
        <dbReference type="ARBA" id="ARBA00030772"/>
    </source>
</evidence>
<dbReference type="Pfam" id="PF01203">
    <property type="entry name" value="T2SSN"/>
    <property type="match status" value="1"/>
</dbReference>
<evidence type="ECO:0000313" key="11">
    <source>
        <dbReference type="EMBL" id="MDT0618676.1"/>
    </source>
</evidence>
<comment type="caution">
    <text evidence="11">The sequence shown here is derived from an EMBL/GenBank/DDBJ whole genome shotgun (WGS) entry which is preliminary data.</text>
</comment>
<reference evidence="11 12" key="1">
    <citation type="submission" date="2023-09" db="EMBL/GenBank/DDBJ databases">
        <authorList>
            <person name="Rey-Velasco X."/>
        </authorList>
    </citation>
    <scope>NUCLEOTIDE SEQUENCE [LARGE SCALE GENOMIC DNA]</scope>
    <source>
        <strain evidence="11 12">P385</strain>
    </source>
</reference>
<keyword evidence="12" id="KW-1185">Reference proteome</keyword>
<keyword evidence="7" id="KW-0812">Transmembrane</keyword>
<comment type="subcellular location">
    <subcellularLocation>
        <location evidence="1">Cell inner membrane</location>
    </subcellularLocation>
</comment>
<keyword evidence="5" id="KW-1003">Cell membrane</keyword>
<dbReference type="RefSeq" id="WP_311658843.1">
    <property type="nucleotide sequence ID" value="NZ_JAVRHY010000007.1"/>
</dbReference>
<evidence type="ECO:0000313" key="12">
    <source>
        <dbReference type="Proteomes" id="UP001259982"/>
    </source>
</evidence>
<evidence type="ECO:0000256" key="1">
    <source>
        <dbReference type="ARBA" id="ARBA00004533"/>
    </source>
</evidence>
<keyword evidence="4" id="KW-0813">Transport</keyword>
<keyword evidence="9" id="KW-0472">Membrane</keyword>
<comment type="similarity">
    <text evidence="2">Belongs to the GSP N family.</text>
</comment>
<name>A0ABU3BCG1_9GAMM</name>
<evidence type="ECO:0000256" key="5">
    <source>
        <dbReference type="ARBA" id="ARBA00022475"/>
    </source>
</evidence>
<gene>
    <name evidence="11" type="ORF">RM531_09315</name>
</gene>
<evidence type="ECO:0000256" key="2">
    <source>
        <dbReference type="ARBA" id="ARBA00007208"/>
    </source>
</evidence>
<keyword evidence="8" id="KW-0653">Protein transport</keyword>
<keyword evidence="6" id="KW-0997">Cell inner membrane</keyword>
<evidence type="ECO:0000256" key="7">
    <source>
        <dbReference type="ARBA" id="ARBA00022692"/>
    </source>
</evidence>
<dbReference type="EMBL" id="JAVRHY010000007">
    <property type="protein sequence ID" value="MDT0618676.1"/>
    <property type="molecule type" value="Genomic_DNA"/>
</dbReference>
<accession>A0ABU3BCG1</accession>